<evidence type="ECO:0000256" key="2">
    <source>
        <dbReference type="ARBA" id="ARBA00022670"/>
    </source>
</evidence>
<dbReference type="InterPro" id="IPR038765">
    <property type="entry name" value="Papain-like_cys_pep_sf"/>
</dbReference>
<dbReference type="SUPFAM" id="SSF54001">
    <property type="entry name" value="Cysteine proteinases"/>
    <property type="match status" value="1"/>
</dbReference>
<dbReference type="GO" id="GO:0006508">
    <property type="term" value="P:proteolysis"/>
    <property type="evidence" value="ECO:0007669"/>
    <property type="project" value="UniProtKB-KW"/>
</dbReference>
<dbReference type="EnsemblPlants" id="TuG1812G0500001533.01.T01">
    <property type="protein sequence ID" value="TuG1812G0500001533.01.T01"/>
    <property type="gene ID" value="TuG1812G0500001533.01"/>
</dbReference>
<dbReference type="Gene3D" id="3.40.395.10">
    <property type="entry name" value="Adenoviral Proteinase, Chain A"/>
    <property type="match status" value="1"/>
</dbReference>
<dbReference type="Gramene" id="TuG1812G0500001533.01.T01">
    <property type="protein sequence ID" value="TuG1812G0500001533.01.T01"/>
    <property type="gene ID" value="TuG1812G0500001533.01"/>
</dbReference>
<sequence>MMKDFTCNAETNRVHALILLLGGGGGTRRTSQGDDTTPQIINYHGFFCTIKELAQSMRKAGWMKTHVFELGIEAIMYNRQTWLQRLDLDVRDLHDRFKKSNRLDEQDMVMIPVLENLDPENTDGAHHYWVLNINLRDKRFEVFDSWRMLKKSKRLDDVARAIVAAVRVLWDKYYPKQAKTMDKFPLVDIDAPKQTVS</sequence>
<reference evidence="6" key="1">
    <citation type="journal article" date="2013" name="Nature">
        <title>Draft genome of the wheat A-genome progenitor Triticum urartu.</title>
        <authorList>
            <person name="Ling H.Q."/>
            <person name="Zhao S."/>
            <person name="Liu D."/>
            <person name="Wang J."/>
            <person name="Sun H."/>
            <person name="Zhang C."/>
            <person name="Fan H."/>
            <person name="Li D."/>
            <person name="Dong L."/>
            <person name="Tao Y."/>
            <person name="Gao C."/>
            <person name="Wu H."/>
            <person name="Li Y."/>
            <person name="Cui Y."/>
            <person name="Guo X."/>
            <person name="Zheng S."/>
            <person name="Wang B."/>
            <person name="Yu K."/>
            <person name="Liang Q."/>
            <person name="Yang W."/>
            <person name="Lou X."/>
            <person name="Chen J."/>
            <person name="Feng M."/>
            <person name="Jian J."/>
            <person name="Zhang X."/>
            <person name="Luo G."/>
            <person name="Jiang Y."/>
            <person name="Liu J."/>
            <person name="Wang Z."/>
            <person name="Sha Y."/>
            <person name="Zhang B."/>
            <person name="Wu H."/>
            <person name="Tang D."/>
            <person name="Shen Q."/>
            <person name="Xue P."/>
            <person name="Zou S."/>
            <person name="Wang X."/>
            <person name="Liu X."/>
            <person name="Wang F."/>
            <person name="Yang Y."/>
            <person name="An X."/>
            <person name="Dong Z."/>
            <person name="Zhang K."/>
            <person name="Zhang X."/>
            <person name="Luo M.C."/>
            <person name="Dvorak J."/>
            <person name="Tong Y."/>
            <person name="Wang J."/>
            <person name="Yang H."/>
            <person name="Li Z."/>
            <person name="Wang D."/>
            <person name="Zhang A."/>
            <person name="Wang J."/>
        </authorList>
    </citation>
    <scope>NUCLEOTIDE SEQUENCE</scope>
    <source>
        <strain evidence="6">cv. G1812</strain>
    </source>
</reference>
<reference evidence="5" key="2">
    <citation type="submission" date="2018-03" db="EMBL/GenBank/DDBJ databases">
        <title>The Triticum urartu genome reveals the dynamic nature of wheat genome evolution.</title>
        <authorList>
            <person name="Ling H."/>
            <person name="Ma B."/>
            <person name="Shi X."/>
            <person name="Liu H."/>
            <person name="Dong L."/>
            <person name="Sun H."/>
            <person name="Cao Y."/>
            <person name="Gao Q."/>
            <person name="Zheng S."/>
            <person name="Li Y."/>
            <person name="Yu Y."/>
            <person name="Du H."/>
            <person name="Qi M."/>
            <person name="Li Y."/>
            <person name="Yu H."/>
            <person name="Cui Y."/>
            <person name="Wang N."/>
            <person name="Chen C."/>
            <person name="Wu H."/>
            <person name="Zhao Y."/>
            <person name="Zhang J."/>
            <person name="Li Y."/>
            <person name="Zhou W."/>
            <person name="Zhang B."/>
            <person name="Hu W."/>
            <person name="Eijk M."/>
            <person name="Tang J."/>
            <person name="Witsenboer H."/>
            <person name="Zhao S."/>
            <person name="Li Z."/>
            <person name="Zhang A."/>
            <person name="Wang D."/>
            <person name="Liang C."/>
        </authorList>
    </citation>
    <scope>NUCLEOTIDE SEQUENCE [LARGE SCALE GENOMIC DNA]</scope>
    <source>
        <strain evidence="5">cv. G1812</strain>
    </source>
</reference>
<proteinExistence type="inferred from homology"/>
<feature type="domain" description="Ubiquitin-like protease family profile" evidence="4">
    <location>
        <begin position="96"/>
        <end position="188"/>
    </location>
</feature>
<accession>A0A8R7QCS0</accession>
<dbReference type="InterPro" id="IPR003653">
    <property type="entry name" value="Peptidase_C48_C"/>
</dbReference>
<keyword evidence="2" id="KW-0645">Protease</keyword>
<dbReference type="PANTHER" id="PTHR36479">
    <property type="entry name" value="ULP_PROTEASE DOMAIN-CONTAINING PROTEIN"/>
    <property type="match status" value="1"/>
</dbReference>
<protein>
    <recommendedName>
        <fullName evidence="4">Ubiquitin-like protease family profile domain-containing protein</fullName>
    </recommendedName>
</protein>
<comment type="similarity">
    <text evidence="1">Belongs to the peptidase C48 family.</text>
</comment>
<dbReference type="Proteomes" id="UP000015106">
    <property type="component" value="Chromosome 5"/>
</dbReference>
<dbReference type="Pfam" id="PF02902">
    <property type="entry name" value="Peptidase_C48"/>
    <property type="match status" value="1"/>
</dbReference>
<keyword evidence="3" id="KW-0378">Hydrolase</keyword>
<dbReference type="PANTHER" id="PTHR36479:SF10">
    <property type="entry name" value="UBIQUITIN-LIKE PROTEASE FAMILY PROFILE DOMAIN-CONTAINING PROTEIN"/>
    <property type="match status" value="1"/>
</dbReference>
<evidence type="ECO:0000313" key="5">
    <source>
        <dbReference type="EnsemblPlants" id="TuG1812G0500001533.01.T01"/>
    </source>
</evidence>
<organism evidence="5 6">
    <name type="scientific">Triticum urartu</name>
    <name type="common">Red wild einkorn</name>
    <name type="synonym">Crithodium urartu</name>
    <dbReference type="NCBI Taxonomy" id="4572"/>
    <lineage>
        <taxon>Eukaryota</taxon>
        <taxon>Viridiplantae</taxon>
        <taxon>Streptophyta</taxon>
        <taxon>Embryophyta</taxon>
        <taxon>Tracheophyta</taxon>
        <taxon>Spermatophyta</taxon>
        <taxon>Magnoliopsida</taxon>
        <taxon>Liliopsida</taxon>
        <taxon>Poales</taxon>
        <taxon>Poaceae</taxon>
        <taxon>BOP clade</taxon>
        <taxon>Pooideae</taxon>
        <taxon>Triticodae</taxon>
        <taxon>Triticeae</taxon>
        <taxon>Triticinae</taxon>
        <taxon>Triticum</taxon>
    </lineage>
</organism>
<dbReference type="GO" id="GO:0008234">
    <property type="term" value="F:cysteine-type peptidase activity"/>
    <property type="evidence" value="ECO:0007669"/>
    <property type="project" value="InterPro"/>
</dbReference>
<evidence type="ECO:0000313" key="6">
    <source>
        <dbReference type="Proteomes" id="UP000015106"/>
    </source>
</evidence>
<evidence type="ECO:0000259" key="4">
    <source>
        <dbReference type="Pfam" id="PF02902"/>
    </source>
</evidence>
<dbReference type="AlphaFoldDB" id="A0A8R7QCS0"/>
<reference evidence="5" key="3">
    <citation type="submission" date="2022-06" db="UniProtKB">
        <authorList>
            <consortium name="EnsemblPlants"/>
        </authorList>
    </citation>
    <scope>IDENTIFICATION</scope>
</reference>
<evidence type="ECO:0000256" key="3">
    <source>
        <dbReference type="ARBA" id="ARBA00022801"/>
    </source>
</evidence>
<evidence type="ECO:0000256" key="1">
    <source>
        <dbReference type="ARBA" id="ARBA00005234"/>
    </source>
</evidence>
<keyword evidence="6" id="KW-1185">Reference proteome</keyword>
<name>A0A8R7QCS0_TRIUA</name>